<evidence type="ECO:0000256" key="1">
    <source>
        <dbReference type="ARBA" id="ARBA00009063"/>
    </source>
</evidence>
<proteinExistence type="inferred from homology"/>
<reference evidence="6 7" key="1">
    <citation type="submission" date="2024-03" db="EMBL/GenBank/DDBJ databases">
        <title>The Acrasis kona genome and developmental transcriptomes reveal deep origins of eukaryotic multicellular pathways.</title>
        <authorList>
            <person name="Sheikh S."/>
            <person name="Fu C.-J."/>
            <person name="Brown M.W."/>
            <person name="Baldauf S.L."/>
        </authorList>
    </citation>
    <scope>NUCLEOTIDE SEQUENCE [LARGE SCALE GENOMIC DNA]</scope>
    <source>
        <strain evidence="6 7">ATCC MYA-3509</strain>
    </source>
</reference>
<comment type="caution">
    <text evidence="6">The sequence shown here is derived from an EMBL/GenBank/DDBJ whole genome shotgun (WGS) entry which is preliminary data.</text>
</comment>
<keyword evidence="4" id="KW-0812">Transmembrane</keyword>
<dbReference type="GO" id="GO:0000149">
    <property type="term" value="F:SNARE binding"/>
    <property type="evidence" value="ECO:0007669"/>
    <property type="project" value="TreeGrafter"/>
</dbReference>
<organism evidence="6 7">
    <name type="scientific">Acrasis kona</name>
    <dbReference type="NCBI Taxonomy" id="1008807"/>
    <lineage>
        <taxon>Eukaryota</taxon>
        <taxon>Discoba</taxon>
        <taxon>Heterolobosea</taxon>
        <taxon>Tetramitia</taxon>
        <taxon>Eutetramitia</taxon>
        <taxon>Acrasidae</taxon>
        <taxon>Acrasis</taxon>
    </lineage>
</organism>
<keyword evidence="4" id="KW-0472">Membrane</keyword>
<dbReference type="GO" id="GO:0006906">
    <property type="term" value="P:vesicle fusion"/>
    <property type="evidence" value="ECO:0007669"/>
    <property type="project" value="TreeGrafter"/>
</dbReference>
<evidence type="ECO:0000313" key="6">
    <source>
        <dbReference type="EMBL" id="KAL0488857.1"/>
    </source>
</evidence>
<dbReference type="PROSITE" id="PS50192">
    <property type="entry name" value="T_SNARE"/>
    <property type="match status" value="1"/>
</dbReference>
<dbReference type="SMART" id="SM00397">
    <property type="entry name" value="t_SNARE"/>
    <property type="match status" value="1"/>
</dbReference>
<dbReference type="SUPFAM" id="SSF58038">
    <property type="entry name" value="SNARE fusion complex"/>
    <property type="match status" value="1"/>
</dbReference>
<dbReference type="SUPFAM" id="SSF47661">
    <property type="entry name" value="t-snare proteins"/>
    <property type="match status" value="1"/>
</dbReference>
<keyword evidence="2" id="KW-0175">Coiled coil</keyword>
<feature type="domain" description="T-SNARE coiled-coil homology" evidence="5">
    <location>
        <begin position="221"/>
        <end position="283"/>
    </location>
</feature>
<dbReference type="GO" id="GO:0048278">
    <property type="term" value="P:vesicle docking"/>
    <property type="evidence" value="ECO:0007669"/>
    <property type="project" value="TreeGrafter"/>
</dbReference>
<dbReference type="Proteomes" id="UP001431209">
    <property type="component" value="Unassembled WGS sequence"/>
</dbReference>
<name>A0AAW2ZJQ6_9EUKA</name>
<keyword evidence="7" id="KW-1185">Reference proteome</keyword>
<feature type="coiled-coil region" evidence="2">
    <location>
        <begin position="81"/>
        <end position="159"/>
    </location>
</feature>
<evidence type="ECO:0000259" key="5">
    <source>
        <dbReference type="PROSITE" id="PS50192"/>
    </source>
</evidence>
<dbReference type="GO" id="GO:0012505">
    <property type="term" value="C:endomembrane system"/>
    <property type="evidence" value="ECO:0007669"/>
    <property type="project" value="TreeGrafter"/>
</dbReference>
<dbReference type="GO" id="GO:0005484">
    <property type="term" value="F:SNAP receptor activity"/>
    <property type="evidence" value="ECO:0007669"/>
    <property type="project" value="TreeGrafter"/>
</dbReference>
<dbReference type="InterPro" id="IPR010989">
    <property type="entry name" value="SNARE"/>
</dbReference>
<dbReference type="InterPro" id="IPR045242">
    <property type="entry name" value="Syntaxin"/>
</dbReference>
<feature type="transmembrane region" description="Helical" evidence="4">
    <location>
        <begin position="295"/>
        <end position="318"/>
    </location>
</feature>
<evidence type="ECO:0000256" key="3">
    <source>
        <dbReference type="SAM" id="MobiDB-lite"/>
    </source>
</evidence>
<dbReference type="GO" id="GO:0031201">
    <property type="term" value="C:SNARE complex"/>
    <property type="evidence" value="ECO:0007669"/>
    <property type="project" value="TreeGrafter"/>
</dbReference>
<evidence type="ECO:0000313" key="7">
    <source>
        <dbReference type="Proteomes" id="UP001431209"/>
    </source>
</evidence>
<dbReference type="GO" id="GO:0006886">
    <property type="term" value="P:intracellular protein transport"/>
    <property type="evidence" value="ECO:0007669"/>
    <property type="project" value="TreeGrafter"/>
</dbReference>
<dbReference type="AlphaFoldDB" id="A0AAW2ZJQ6"/>
<gene>
    <name evidence="6" type="ORF">AKO1_013127</name>
</gene>
<dbReference type="PANTHER" id="PTHR19957">
    <property type="entry name" value="SYNTAXIN"/>
    <property type="match status" value="1"/>
</dbReference>
<protein>
    <submittedName>
        <fullName evidence="6">Syntaxin</fullName>
    </submittedName>
</protein>
<dbReference type="InterPro" id="IPR000727">
    <property type="entry name" value="T_SNARE_dom"/>
</dbReference>
<evidence type="ECO:0000256" key="2">
    <source>
        <dbReference type="SAM" id="Coils"/>
    </source>
</evidence>
<feature type="region of interest" description="Disordered" evidence="3">
    <location>
        <begin position="1"/>
        <end position="24"/>
    </location>
</feature>
<accession>A0AAW2ZJQ6</accession>
<evidence type="ECO:0000256" key="4">
    <source>
        <dbReference type="SAM" id="Phobius"/>
    </source>
</evidence>
<comment type="similarity">
    <text evidence="1">Belongs to the syntaxin family.</text>
</comment>
<dbReference type="EMBL" id="JAOPGA020001482">
    <property type="protein sequence ID" value="KAL0488857.1"/>
    <property type="molecule type" value="Genomic_DNA"/>
</dbReference>
<sequence>MSGWGSKKPSQVRGQGPGYINNKKKVAPSIADELFELQEDESDEALKNMTTSIFVNRVQLFSKLVDQIRVLQQSRSVKKNSTELRQKRIEANAEANKLKKVKMFKSWAVKNVQVNSLSAEEENERKVIRRAVQELDKTFEELKNLIESAKNELMSQKKISKPNETEAVLIDVTEEQNEHDLDHHYDLESYGGSKQVQESEAKERLTGKLVDWQSSTLKVEHQIARESYEKTVEMSTDYTELKFLFENFNDMVEGQDEYIDKIGVNVHTAHVNVERGVEEIKMANQIRKDVRFRSIIVWGLILAGAALAAGCVMLAIFLPNSS</sequence>
<keyword evidence="4" id="KW-1133">Transmembrane helix</keyword>
<dbReference type="Gene3D" id="1.20.5.110">
    <property type="match status" value="1"/>
</dbReference>